<name>A0A1H8JS01_9ACTN</name>
<dbReference type="Proteomes" id="UP000198953">
    <property type="component" value="Unassembled WGS sequence"/>
</dbReference>
<dbReference type="EMBL" id="FOBF01000040">
    <property type="protein sequence ID" value="SEN83351.1"/>
    <property type="molecule type" value="Genomic_DNA"/>
</dbReference>
<keyword evidence="2" id="KW-1185">Reference proteome</keyword>
<dbReference type="Pfam" id="PF13551">
    <property type="entry name" value="HTH_29"/>
    <property type="match status" value="1"/>
</dbReference>
<reference evidence="1 2" key="1">
    <citation type="submission" date="2016-10" db="EMBL/GenBank/DDBJ databases">
        <authorList>
            <person name="de Groot N.N."/>
        </authorList>
    </citation>
    <scope>NUCLEOTIDE SEQUENCE [LARGE SCALE GENOMIC DNA]</scope>
    <source>
        <strain evidence="1 2">DSM 43357</strain>
    </source>
</reference>
<protein>
    <submittedName>
        <fullName evidence="1">Winged helix-turn helix</fullName>
    </submittedName>
</protein>
<proteinExistence type="predicted"/>
<organism evidence="1 2">
    <name type="scientific">Nonomuraea pusilla</name>
    <dbReference type="NCBI Taxonomy" id="46177"/>
    <lineage>
        <taxon>Bacteria</taxon>
        <taxon>Bacillati</taxon>
        <taxon>Actinomycetota</taxon>
        <taxon>Actinomycetes</taxon>
        <taxon>Streptosporangiales</taxon>
        <taxon>Streptosporangiaceae</taxon>
        <taxon>Nonomuraea</taxon>
    </lineage>
</organism>
<feature type="non-terminal residue" evidence="1">
    <location>
        <position position="70"/>
    </location>
</feature>
<accession>A0A1H8JS01</accession>
<dbReference type="AlphaFoldDB" id="A0A1H8JS01"/>
<gene>
    <name evidence="1" type="ORF">SAMN05660976_08426</name>
</gene>
<evidence type="ECO:0000313" key="2">
    <source>
        <dbReference type="Proteomes" id="UP000198953"/>
    </source>
</evidence>
<sequence length="70" mass="7933">MEEGRKLQRITRSAKDPVKLRRAIVVMMSGQGQSVPDITSLMQVSDDYVRDVIHAFNEKGFDALDPKWNG</sequence>
<evidence type="ECO:0000313" key="1">
    <source>
        <dbReference type="EMBL" id="SEN83351.1"/>
    </source>
</evidence>